<protein>
    <submittedName>
        <fullName evidence="2">Uncharacterized protein</fullName>
    </submittedName>
</protein>
<organism evidence="2 3">
    <name type="scientific">Zhongshania aliphaticivorans</name>
    <dbReference type="NCBI Taxonomy" id="1470434"/>
    <lineage>
        <taxon>Bacteria</taxon>
        <taxon>Pseudomonadati</taxon>
        <taxon>Pseudomonadota</taxon>
        <taxon>Gammaproteobacteria</taxon>
        <taxon>Cellvibrionales</taxon>
        <taxon>Spongiibacteraceae</taxon>
        <taxon>Zhongshania</taxon>
    </lineage>
</organism>
<sequence length="106" mass="11292">MKVEMMEKNIRNLVKSVFAAILILGVYVAICITANGETLKVMTGAIEKCAVLGGKSAEAHSHATIKTSSGSYLISSVSSCSVGSDVTIFVKRGILYFNTIYVAEIK</sequence>
<dbReference type="KEGG" id="zal:AZF00_06160"/>
<accession>A0A127M3W8</accession>
<evidence type="ECO:0000256" key="1">
    <source>
        <dbReference type="SAM" id="Phobius"/>
    </source>
</evidence>
<dbReference type="EMBL" id="CP014544">
    <property type="protein sequence ID" value="AMO67912.1"/>
    <property type="molecule type" value="Genomic_DNA"/>
</dbReference>
<dbReference type="RefSeq" id="WP_062383380.1">
    <property type="nucleotide sequence ID" value="NZ_CP014544.1"/>
</dbReference>
<evidence type="ECO:0000313" key="2">
    <source>
        <dbReference type="EMBL" id="AMO67912.1"/>
    </source>
</evidence>
<keyword evidence="1" id="KW-1133">Transmembrane helix</keyword>
<keyword evidence="1" id="KW-0812">Transmembrane</keyword>
<feature type="transmembrane region" description="Helical" evidence="1">
    <location>
        <begin position="12"/>
        <end position="30"/>
    </location>
</feature>
<gene>
    <name evidence="2" type="ORF">AZF00_06160</name>
</gene>
<evidence type="ECO:0000313" key="3">
    <source>
        <dbReference type="Proteomes" id="UP000074119"/>
    </source>
</evidence>
<keyword evidence="1" id="KW-0472">Membrane</keyword>
<proteinExistence type="predicted"/>
<dbReference type="AlphaFoldDB" id="A0A127M3W8"/>
<dbReference type="Proteomes" id="UP000074119">
    <property type="component" value="Chromosome"/>
</dbReference>
<name>A0A127M3W8_9GAMM</name>
<reference evidence="2 3" key="1">
    <citation type="submission" date="2015-12" db="EMBL/GenBank/DDBJ databases">
        <authorList>
            <person name="Shamseldin A."/>
            <person name="Moawad H."/>
            <person name="Abd El-Rahim W.M."/>
            <person name="Sadowsky M.J."/>
        </authorList>
    </citation>
    <scope>NUCLEOTIDE SEQUENCE [LARGE SCALE GENOMIC DNA]</scope>
    <source>
        <strain evidence="2 3">SM2</strain>
    </source>
</reference>